<organism evidence="1">
    <name type="scientific">Roseihalotalea indica</name>
    <dbReference type="NCBI Taxonomy" id="2867963"/>
    <lineage>
        <taxon>Bacteria</taxon>
        <taxon>Pseudomonadati</taxon>
        <taxon>Bacteroidota</taxon>
        <taxon>Cytophagia</taxon>
        <taxon>Cytophagales</taxon>
        <taxon>Catalimonadaceae</taxon>
        <taxon>Roseihalotalea</taxon>
    </lineage>
</organism>
<name>A0AA49GSS2_9BACT</name>
<dbReference type="EMBL" id="CP120682">
    <property type="protein sequence ID" value="WKN39411.1"/>
    <property type="molecule type" value="Genomic_DNA"/>
</dbReference>
<gene>
    <name evidence="1" type="ORF">K4G66_11985</name>
</gene>
<evidence type="ECO:0000313" key="1">
    <source>
        <dbReference type="EMBL" id="WKN39411.1"/>
    </source>
</evidence>
<proteinExistence type="predicted"/>
<sequence>MIVNQAEHGWDIIFQRAHAILAAQIAMHWKVKDRPQPWTEIIAAIADHDDGQRDWAGKNHLTDAGAPLNFMLKPPDVLQAKKVVANARYRSRWTAILTSMHTTTLYEPWRGSDQELDQFLDEQEDFQRKLTRSLGIPIQQARDTYQLMYFCDALSLVLCKNQVPAEGLHLEIGQLPSSSKVEICMQEDEICTLQPWPWEEEEVILSVEVYQLHQLVFKDDADLYKAFDQAEISVKEWRFRA</sequence>
<reference evidence="1" key="2">
    <citation type="journal article" date="2024" name="Antonie Van Leeuwenhoek">
        <title>Roseihalotalea indica gen. nov., sp. nov., a halophilic Bacteroidetes from mesopelagic Southwest Indian Ocean with higher carbohydrate metabolic potential.</title>
        <authorList>
            <person name="Chen B."/>
            <person name="Zhang M."/>
            <person name="Lin D."/>
            <person name="Ye J."/>
            <person name="Tang K."/>
        </authorList>
    </citation>
    <scope>NUCLEOTIDE SEQUENCE</scope>
    <source>
        <strain evidence="1">TK19036</strain>
    </source>
</reference>
<dbReference type="InterPro" id="IPR024992">
    <property type="entry name" value="DUF3891"/>
</dbReference>
<reference evidence="1" key="1">
    <citation type="journal article" date="2023" name="Comput. Struct. Biotechnol. J.">
        <title>Discovery of a novel marine Bacteroidetes with a rich repertoire of carbohydrate-active enzymes.</title>
        <authorList>
            <person name="Chen B."/>
            <person name="Liu G."/>
            <person name="Chen Q."/>
            <person name="Wang H."/>
            <person name="Liu L."/>
            <person name="Tang K."/>
        </authorList>
    </citation>
    <scope>NUCLEOTIDE SEQUENCE</scope>
    <source>
        <strain evidence="1">TK19036</strain>
    </source>
</reference>
<accession>A0AA49GSS2</accession>
<dbReference type="Pfam" id="PF13030">
    <property type="entry name" value="DUF3891"/>
    <property type="match status" value="1"/>
</dbReference>
<dbReference type="AlphaFoldDB" id="A0AA49GSS2"/>
<protein>
    <submittedName>
        <fullName evidence="1">DUF3891 family protein</fullName>
    </submittedName>
</protein>